<proteinExistence type="predicted"/>
<dbReference type="Proteomes" id="UP000008630">
    <property type="component" value="Chromosome"/>
</dbReference>
<evidence type="ECO:0000259" key="2">
    <source>
        <dbReference type="Pfam" id="PF14771"/>
    </source>
</evidence>
<feature type="domain" description="DUF4476" evidence="2">
    <location>
        <begin position="113"/>
        <end position="203"/>
    </location>
</feature>
<dbReference type="EMBL" id="CP002352">
    <property type="protein sequence ID" value="ADV42292.1"/>
    <property type="molecule type" value="Genomic_DNA"/>
</dbReference>
<evidence type="ECO:0000256" key="1">
    <source>
        <dbReference type="SAM" id="SignalP"/>
    </source>
</evidence>
<keyword evidence="4" id="KW-1185">Reference proteome</keyword>
<dbReference type="AlphaFoldDB" id="E6STT9"/>
<dbReference type="Pfam" id="PF14771">
    <property type="entry name" value="DUF4476"/>
    <property type="match status" value="1"/>
</dbReference>
<name>E6STT9_BACT6</name>
<gene>
    <name evidence="3" type="ordered locus">Bache_0262</name>
</gene>
<sequence>MIRHLMLSICLALFAFSDAKAESVDGIRIESPYRKIVVVVDGQPVCLPTFSCFVANLRGSYRVEIYAATSRGENLRRENLLYDECVSCFIGEVTEIFIPGGRPMGGKWHDQLVMSSSAFEQFIELMKKQVFDSDRKTVLDHALQTSCFTTDQCIRLMEFYSFSSEKKELMKRMYPKIVDKPNFYYAIDKLDFSTDKNEISAFIRQYHATNN</sequence>
<feature type="signal peptide" evidence="1">
    <location>
        <begin position="1"/>
        <end position="21"/>
    </location>
</feature>
<evidence type="ECO:0000313" key="4">
    <source>
        <dbReference type="Proteomes" id="UP000008630"/>
    </source>
</evidence>
<dbReference type="HOGENOM" id="CLU_1248574_0_0_10"/>
<dbReference type="STRING" id="693979.Bache_0262"/>
<feature type="chain" id="PRO_5003211495" description="DUF4476 domain-containing protein" evidence="1">
    <location>
        <begin position="22"/>
        <end position="211"/>
    </location>
</feature>
<evidence type="ECO:0000313" key="3">
    <source>
        <dbReference type="EMBL" id="ADV42292.1"/>
    </source>
</evidence>
<dbReference type="eggNOG" id="COG2913">
    <property type="taxonomic scope" value="Bacteria"/>
</dbReference>
<dbReference type="KEGG" id="bhl:Bache_0262"/>
<keyword evidence="1" id="KW-0732">Signal</keyword>
<dbReference type="PATRIC" id="fig|693979.3.peg.283"/>
<reference evidence="3 4" key="2">
    <citation type="journal article" date="2011" name="Stand. Genomic Sci.">
        <title>Complete genome sequence of Bacteroides helcogenes type strain (P 36-108).</title>
        <authorList>
            <person name="Pati A."/>
            <person name="Gronow S."/>
            <person name="Zeytun A."/>
            <person name="Lapidus A."/>
            <person name="Nolan M."/>
            <person name="Hammon N."/>
            <person name="Deshpande S."/>
            <person name="Cheng J.F."/>
            <person name="Tapia R."/>
            <person name="Han C."/>
            <person name="Goodwin L."/>
            <person name="Pitluck S."/>
            <person name="Liolios K."/>
            <person name="Pagani I."/>
            <person name="Ivanova N."/>
            <person name="Mavromatis K."/>
            <person name="Chen A."/>
            <person name="Palaniappan K."/>
            <person name="Land M."/>
            <person name="Hauser L."/>
            <person name="Chang Y.J."/>
            <person name="Jeffries C.D."/>
            <person name="Detter J.C."/>
            <person name="Brambilla E."/>
            <person name="Rohde M."/>
            <person name="Goker M."/>
            <person name="Woyke T."/>
            <person name="Bristow J."/>
            <person name="Eisen J.A."/>
            <person name="Markowitz V."/>
            <person name="Hugenholtz P."/>
            <person name="Kyrpides N.C."/>
            <person name="Klenk H.P."/>
            <person name="Lucas S."/>
        </authorList>
    </citation>
    <scope>NUCLEOTIDE SEQUENCE [LARGE SCALE GENOMIC DNA]</scope>
    <source>
        <strain evidence="4">ATCC 35417 / DSM 20613 / JCM 6297 / CCUG 15421 / P 36-108</strain>
    </source>
</reference>
<protein>
    <recommendedName>
        <fullName evidence="2">DUF4476 domain-containing protein</fullName>
    </recommendedName>
</protein>
<dbReference type="RefSeq" id="WP_013545909.1">
    <property type="nucleotide sequence ID" value="NC_014933.1"/>
</dbReference>
<dbReference type="InterPro" id="IPR028011">
    <property type="entry name" value="DUF4476"/>
</dbReference>
<dbReference type="OrthoDB" id="1033069at2"/>
<organism evidence="3 4">
    <name type="scientific">Bacteroides helcogenes (strain ATCC 35417 / DSM 20613 / JCM 6297 / CCUG 15421 / P 36-108)</name>
    <dbReference type="NCBI Taxonomy" id="693979"/>
    <lineage>
        <taxon>Bacteria</taxon>
        <taxon>Pseudomonadati</taxon>
        <taxon>Bacteroidota</taxon>
        <taxon>Bacteroidia</taxon>
        <taxon>Bacteroidales</taxon>
        <taxon>Bacteroidaceae</taxon>
        <taxon>Bacteroides</taxon>
    </lineage>
</organism>
<reference key="1">
    <citation type="submission" date="2010-11" db="EMBL/GenBank/DDBJ databases">
        <title>The complete genome of Bacteroides helcogenes P 36-108.</title>
        <authorList>
            <consortium name="US DOE Joint Genome Institute (JGI-PGF)"/>
            <person name="Lucas S."/>
            <person name="Copeland A."/>
            <person name="Lapidus A."/>
            <person name="Bruce D."/>
            <person name="Goodwin L."/>
            <person name="Pitluck S."/>
            <person name="Kyrpides N."/>
            <person name="Mavromatis K."/>
            <person name="Ivanova N."/>
            <person name="Zeytun A."/>
            <person name="Brettin T."/>
            <person name="Detter J.C."/>
            <person name="Tapia R."/>
            <person name="Han C."/>
            <person name="Land M."/>
            <person name="Hauser L."/>
            <person name="Markowitz V."/>
            <person name="Cheng J.-F."/>
            <person name="Hugenholtz P."/>
            <person name="Woyke T."/>
            <person name="Wu D."/>
            <person name="Gronow S."/>
            <person name="Wellnitz S."/>
            <person name="Brambilla E."/>
            <person name="Klenk H.-P."/>
            <person name="Eisen J.A."/>
        </authorList>
    </citation>
    <scope>NUCLEOTIDE SEQUENCE</scope>
    <source>
        <strain>P 36-108</strain>
    </source>
</reference>
<accession>E6STT9</accession>